<evidence type="ECO:0000313" key="2">
    <source>
        <dbReference type="Proteomes" id="UP000652761"/>
    </source>
</evidence>
<comment type="caution">
    <text evidence="1">The sequence shown here is derived from an EMBL/GenBank/DDBJ whole genome shotgun (WGS) entry which is preliminary data.</text>
</comment>
<sequence>MSYTTCWGLVEECWVAGKLWIDHKKHIFFLFSSASACANRPLGVDQRRVQDPRRVSGMKAATLLDVILTFPDFAGDMLTGHGECPRAPV</sequence>
<name>A0A843VNF3_COLES</name>
<reference evidence="1" key="1">
    <citation type="submission" date="2017-07" db="EMBL/GenBank/DDBJ databases">
        <title>Taro Niue Genome Assembly and Annotation.</title>
        <authorList>
            <person name="Atibalentja N."/>
            <person name="Keating K."/>
            <person name="Fields C.J."/>
        </authorList>
    </citation>
    <scope>NUCLEOTIDE SEQUENCE</scope>
    <source>
        <strain evidence="1">Niue_2</strain>
        <tissue evidence="1">Leaf</tissue>
    </source>
</reference>
<dbReference type="AlphaFoldDB" id="A0A843VNF3"/>
<gene>
    <name evidence="1" type="ORF">Taro_033278</name>
</gene>
<dbReference type="EMBL" id="NMUH01002529">
    <property type="protein sequence ID" value="MQM00543.1"/>
    <property type="molecule type" value="Genomic_DNA"/>
</dbReference>
<accession>A0A843VNF3</accession>
<protein>
    <submittedName>
        <fullName evidence="1">Uncharacterized protein</fullName>
    </submittedName>
</protein>
<evidence type="ECO:0000313" key="1">
    <source>
        <dbReference type="EMBL" id="MQM00543.1"/>
    </source>
</evidence>
<keyword evidence="2" id="KW-1185">Reference proteome</keyword>
<dbReference type="Proteomes" id="UP000652761">
    <property type="component" value="Unassembled WGS sequence"/>
</dbReference>
<organism evidence="1 2">
    <name type="scientific">Colocasia esculenta</name>
    <name type="common">Wild taro</name>
    <name type="synonym">Arum esculentum</name>
    <dbReference type="NCBI Taxonomy" id="4460"/>
    <lineage>
        <taxon>Eukaryota</taxon>
        <taxon>Viridiplantae</taxon>
        <taxon>Streptophyta</taxon>
        <taxon>Embryophyta</taxon>
        <taxon>Tracheophyta</taxon>
        <taxon>Spermatophyta</taxon>
        <taxon>Magnoliopsida</taxon>
        <taxon>Liliopsida</taxon>
        <taxon>Araceae</taxon>
        <taxon>Aroideae</taxon>
        <taxon>Colocasieae</taxon>
        <taxon>Colocasia</taxon>
    </lineage>
</organism>
<proteinExistence type="predicted"/>